<organism evidence="11 12">
    <name type="scientific">Ancylostoma ceylanicum</name>
    <dbReference type="NCBI Taxonomy" id="53326"/>
    <lineage>
        <taxon>Eukaryota</taxon>
        <taxon>Metazoa</taxon>
        <taxon>Ecdysozoa</taxon>
        <taxon>Nematoda</taxon>
        <taxon>Chromadorea</taxon>
        <taxon>Rhabditida</taxon>
        <taxon>Rhabditina</taxon>
        <taxon>Rhabditomorpha</taxon>
        <taxon>Strongyloidea</taxon>
        <taxon>Ancylostomatidae</taxon>
        <taxon>Ancylostomatinae</taxon>
        <taxon>Ancylostoma</taxon>
    </lineage>
</organism>
<proteinExistence type="predicted"/>
<accession>A0A016U945</accession>
<keyword evidence="3 9" id="KW-0812">Transmembrane</keyword>
<keyword evidence="2" id="KW-0813">Transport</keyword>
<evidence type="ECO:0000259" key="10">
    <source>
        <dbReference type="PROSITE" id="PS50042"/>
    </source>
</evidence>
<dbReference type="PANTHER" id="PTHR45638">
    <property type="entry name" value="CYCLIC NUCLEOTIDE-GATED CATION CHANNEL SUBUNIT A"/>
    <property type="match status" value="1"/>
</dbReference>
<keyword evidence="6 9" id="KW-0472">Membrane</keyword>
<dbReference type="GO" id="GO:0005249">
    <property type="term" value="F:voltage-gated potassium channel activity"/>
    <property type="evidence" value="ECO:0007669"/>
    <property type="project" value="InterPro"/>
</dbReference>
<dbReference type="SMART" id="SM00100">
    <property type="entry name" value="cNMP"/>
    <property type="match status" value="1"/>
</dbReference>
<dbReference type="GO" id="GO:0017071">
    <property type="term" value="C:intracellular cyclic nucleotide activated cation channel complex"/>
    <property type="evidence" value="ECO:0007669"/>
    <property type="project" value="TreeGrafter"/>
</dbReference>
<evidence type="ECO:0000256" key="7">
    <source>
        <dbReference type="ARBA" id="ARBA00023286"/>
    </source>
</evidence>
<keyword evidence="8" id="KW-0407">Ion channel</keyword>
<name>A0A016U945_9BILA</name>
<keyword evidence="5" id="KW-0406">Ion transport</keyword>
<dbReference type="CDD" id="cd00038">
    <property type="entry name" value="CAP_ED"/>
    <property type="match status" value="1"/>
</dbReference>
<gene>
    <name evidence="11" type="primary">Acey_s0052.g2232</name>
    <name evidence="11" type="ORF">Y032_0052g2232</name>
</gene>
<evidence type="ECO:0000256" key="9">
    <source>
        <dbReference type="SAM" id="Phobius"/>
    </source>
</evidence>
<dbReference type="Pfam" id="PF00520">
    <property type="entry name" value="Ion_trans"/>
    <property type="match status" value="1"/>
</dbReference>
<feature type="transmembrane region" description="Helical" evidence="9">
    <location>
        <begin position="270"/>
        <end position="291"/>
    </location>
</feature>
<dbReference type="GO" id="GO:0005222">
    <property type="term" value="F:intracellularly cAMP-activated cation channel activity"/>
    <property type="evidence" value="ECO:0007669"/>
    <property type="project" value="TreeGrafter"/>
</dbReference>
<keyword evidence="4 9" id="KW-1133">Transmembrane helix</keyword>
<dbReference type="EMBL" id="JARK01001388">
    <property type="protein sequence ID" value="EYC11118.1"/>
    <property type="molecule type" value="Genomic_DNA"/>
</dbReference>
<evidence type="ECO:0000313" key="12">
    <source>
        <dbReference type="Proteomes" id="UP000024635"/>
    </source>
</evidence>
<dbReference type="GO" id="GO:0005223">
    <property type="term" value="F:intracellularly cGMP-activated cation channel activity"/>
    <property type="evidence" value="ECO:0007669"/>
    <property type="project" value="TreeGrafter"/>
</dbReference>
<dbReference type="Proteomes" id="UP000024635">
    <property type="component" value="Unassembled WGS sequence"/>
</dbReference>
<dbReference type="OrthoDB" id="421226at2759"/>
<dbReference type="STRING" id="53326.A0A016U945"/>
<dbReference type="PRINTS" id="PR01463">
    <property type="entry name" value="EAGCHANLFMLY"/>
</dbReference>
<comment type="caution">
    <text evidence="11">The sequence shown here is derived from an EMBL/GenBank/DDBJ whole genome shotgun (WGS) entry which is preliminary data.</text>
</comment>
<dbReference type="PANTHER" id="PTHR45638:SF10">
    <property type="entry name" value="CYCLIC NUCLEOTIDE-BINDING DOMAIN-CONTAINING PROTEIN"/>
    <property type="match status" value="1"/>
</dbReference>
<keyword evidence="12" id="KW-1185">Reference proteome</keyword>
<dbReference type="InterPro" id="IPR018490">
    <property type="entry name" value="cNMP-bd_dom_sf"/>
</dbReference>
<reference evidence="12" key="1">
    <citation type="journal article" date="2015" name="Nat. Genet.">
        <title>The genome and transcriptome of the zoonotic hookworm Ancylostoma ceylanicum identify infection-specific gene families.</title>
        <authorList>
            <person name="Schwarz E.M."/>
            <person name="Hu Y."/>
            <person name="Antoshechkin I."/>
            <person name="Miller M.M."/>
            <person name="Sternberg P.W."/>
            <person name="Aroian R.V."/>
        </authorList>
    </citation>
    <scope>NUCLEOTIDE SEQUENCE</scope>
    <source>
        <strain evidence="12">HY135</strain>
    </source>
</reference>
<evidence type="ECO:0000256" key="1">
    <source>
        <dbReference type="ARBA" id="ARBA00004141"/>
    </source>
</evidence>
<dbReference type="PROSITE" id="PS50042">
    <property type="entry name" value="CNMP_BINDING_3"/>
    <property type="match status" value="1"/>
</dbReference>
<evidence type="ECO:0000256" key="8">
    <source>
        <dbReference type="ARBA" id="ARBA00023303"/>
    </source>
</evidence>
<feature type="transmembrane region" description="Helical" evidence="9">
    <location>
        <begin position="320"/>
        <end position="343"/>
    </location>
</feature>
<evidence type="ECO:0000256" key="5">
    <source>
        <dbReference type="ARBA" id="ARBA00023065"/>
    </source>
</evidence>
<dbReference type="Gene3D" id="2.60.120.10">
    <property type="entry name" value="Jelly Rolls"/>
    <property type="match status" value="1"/>
</dbReference>
<evidence type="ECO:0000256" key="2">
    <source>
        <dbReference type="ARBA" id="ARBA00022448"/>
    </source>
</evidence>
<feature type="domain" description="Cyclic nucleotide-binding" evidence="10">
    <location>
        <begin position="603"/>
        <end position="709"/>
    </location>
</feature>
<dbReference type="InterPro" id="IPR005821">
    <property type="entry name" value="Ion_trans_dom"/>
</dbReference>
<feature type="transmembrane region" description="Helical" evidence="9">
    <location>
        <begin position="373"/>
        <end position="394"/>
    </location>
</feature>
<evidence type="ECO:0000313" key="11">
    <source>
        <dbReference type="EMBL" id="EYC11118.1"/>
    </source>
</evidence>
<dbReference type="SUPFAM" id="SSF81324">
    <property type="entry name" value="Voltage-gated potassium channels"/>
    <property type="match status" value="1"/>
</dbReference>
<dbReference type="GO" id="GO:0044877">
    <property type="term" value="F:protein-containing complex binding"/>
    <property type="evidence" value="ECO:0007669"/>
    <property type="project" value="TreeGrafter"/>
</dbReference>
<dbReference type="GO" id="GO:0030553">
    <property type="term" value="F:cGMP binding"/>
    <property type="evidence" value="ECO:0007669"/>
    <property type="project" value="TreeGrafter"/>
</dbReference>
<dbReference type="InterPro" id="IPR003938">
    <property type="entry name" value="K_chnl_volt-dep_EAG/ELK/ERG"/>
</dbReference>
<dbReference type="InterPro" id="IPR000595">
    <property type="entry name" value="cNMP-bd_dom"/>
</dbReference>
<keyword evidence="7" id="KW-1071">Ligand-gated ion channel</keyword>
<dbReference type="SUPFAM" id="SSF51206">
    <property type="entry name" value="cAMP-binding domain-like"/>
    <property type="match status" value="1"/>
</dbReference>
<dbReference type="FunFam" id="1.10.287.630:FF:000001">
    <property type="entry name" value="Cyclic nucleotide-gated channel alpha 3"/>
    <property type="match status" value="1"/>
</dbReference>
<evidence type="ECO:0000256" key="6">
    <source>
        <dbReference type="ARBA" id="ARBA00023136"/>
    </source>
</evidence>
<feature type="transmembrane region" description="Helical" evidence="9">
    <location>
        <begin position="241"/>
        <end position="263"/>
    </location>
</feature>
<evidence type="ECO:0000256" key="4">
    <source>
        <dbReference type="ARBA" id="ARBA00022989"/>
    </source>
</evidence>
<dbReference type="Gene3D" id="1.10.287.70">
    <property type="match status" value="1"/>
</dbReference>
<dbReference type="InterPro" id="IPR014710">
    <property type="entry name" value="RmlC-like_jellyroll"/>
</dbReference>
<dbReference type="Pfam" id="PF00027">
    <property type="entry name" value="cNMP_binding"/>
    <property type="match status" value="1"/>
</dbReference>
<feature type="transmembrane region" description="Helical" evidence="9">
    <location>
        <begin position="503"/>
        <end position="525"/>
    </location>
</feature>
<protein>
    <recommendedName>
        <fullName evidence="10">Cyclic nucleotide-binding domain-containing protein</fullName>
    </recommendedName>
</protein>
<sequence>MSTGVIRYAEHEYDNPIPRVYGVIDFVDFICSYLVREIYPIQGSYSRLKLSIAIVSIPLPNPQMSARSPRSSKYVAVSEQAGTRFGSAPTVSNSTISNPIQSSIKTMESIAMEAMKPTKVLEHRSSRIDVNQSSTPTEAVDSNTDVEPLGKKSFVGVVKTAMILRNWMMSAQEHEEDRSSNINDSLVFEPPPREDNVPILAAPEEIFETEITGFEIFKAKVAEWSRRLVFFYVSPSGHFCYYWTCAVSLGLLYNMLAMVIFIFDDVYIGYFYYWLYLNLFFDCIFLLDILIQSRTTYTFDGSEVKNVKMTSKNYYRSYRIYLDVLALVPTDFFLIFYSTISLVRAIRLFKAYRLNDFIDKTQKRTSFPHGSKIALLMTACYIIFHWNACVYFLFSLAEGLSEDDTGAFGFSYYKVFDPRFPTCSVFNDKNCQFQENFTLLDIDDHRPKYMQEMYAFWEGKFVKWDMGNFSREYSMSIYWSALTITTCGQQPYPSSSPQNMLEVIDTLIGVLVFATIIGGVGSVVTQMNEDVYEFRQKMDGIKFYMKYRMVTPAIQERVISCVTYMHSQHQLNDEKELLYVLPPRLQGQIAVNLHMETLKKVELFKQCSAGFLYEVVLRIKQQIYSPNDYLFRAGERAKEMFIVKRGTLRVIDEESSTPALTLTDGATFGELSVILIAGNQLGDRRAVSLRSEGYSDVYILNQDDVSAILQEYPTDRDILISNAREMLRSRDLLSEAAVESTDQPLSMLSLEEQLLRMRNQIGDLDSQLNNMYASFNNLSTDMKRRLTAVERIFTQNRRQIKLDCMRGKFKF</sequence>
<dbReference type="GO" id="GO:0005886">
    <property type="term" value="C:plasma membrane"/>
    <property type="evidence" value="ECO:0007669"/>
    <property type="project" value="TreeGrafter"/>
</dbReference>
<comment type="subcellular location">
    <subcellularLocation>
        <location evidence="1">Membrane</location>
        <topology evidence="1">Multi-pass membrane protein</topology>
    </subcellularLocation>
</comment>
<dbReference type="InterPro" id="IPR050866">
    <property type="entry name" value="CNG_cation_channel"/>
</dbReference>
<evidence type="ECO:0000256" key="3">
    <source>
        <dbReference type="ARBA" id="ARBA00022692"/>
    </source>
</evidence>
<dbReference type="AlphaFoldDB" id="A0A016U945"/>
<dbReference type="Gene3D" id="1.10.287.630">
    <property type="entry name" value="Helix hairpin bin"/>
    <property type="match status" value="1"/>
</dbReference>